<keyword evidence="3" id="KW-0732">Signal</keyword>
<dbReference type="Gene3D" id="3.40.190.10">
    <property type="entry name" value="Periplasmic binding protein-like II"/>
    <property type="match status" value="2"/>
</dbReference>
<dbReference type="EMBL" id="JBHSAQ010000007">
    <property type="protein sequence ID" value="MFC3958799.1"/>
    <property type="molecule type" value="Genomic_DNA"/>
</dbReference>
<comment type="caution">
    <text evidence="5">The sequence shown here is derived from an EMBL/GenBank/DDBJ whole genome shotgun (WGS) entry which is preliminary data.</text>
</comment>
<dbReference type="SUPFAM" id="SSF53850">
    <property type="entry name" value="Periplasmic binding protein-like II"/>
    <property type="match status" value="1"/>
</dbReference>
<accession>A0ABD5NQF2</accession>
<dbReference type="Pfam" id="PF09084">
    <property type="entry name" value="NMT1"/>
    <property type="match status" value="1"/>
</dbReference>
<dbReference type="GO" id="GO:0042597">
    <property type="term" value="C:periplasmic space"/>
    <property type="evidence" value="ECO:0007669"/>
    <property type="project" value="UniProtKB-SubCell"/>
</dbReference>
<dbReference type="PANTHER" id="PTHR30024:SF47">
    <property type="entry name" value="TAURINE-BINDING PERIPLASMIC PROTEIN"/>
    <property type="match status" value="1"/>
</dbReference>
<proteinExistence type="inferred from homology"/>
<feature type="domain" description="SsuA/THI5-like" evidence="4">
    <location>
        <begin position="87"/>
        <end position="265"/>
    </location>
</feature>
<protein>
    <submittedName>
        <fullName evidence="5">ABC transporter substrate-binding protein</fullName>
    </submittedName>
</protein>
<evidence type="ECO:0000256" key="1">
    <source>
        <dbReference type="ARBA" id="ARBA00004418"/>
    </source>
</evidence>
<evidence type="ECO:0000256" key="3">
    <source>
        <dbReference type="ARBA" id="ARBA00022729"/>
    </source>
</evidence>
<gene>
    <name evidence="5" type="ORF">ACFOUR_10520</name>
</gene>
<dbReference type="InterPro" id="IPR015168">
    <property type="entry name" value="SsuA/THI5"/>
</dbReference>
<evidence type="ECO:0000256" key="2">
    <source>
        <dbReference type="ARBA" id="ARBA00010742"/>
    </source>
</evidence>
<reference evidence="5 6" key="1">
    <citation type="journal article" date="2019" name="Int. J. Syst. Evol. Microbiol.">
        <title>The Global Catalogue of Microorganisms (GCM) 10K type strain sequencing project: providing services to taxonomists for standard genome sequencing and annotation.</title>
        <authorList>
            <consortium name="The Broad Institute Genomics Platform"/>
            <consortium name="The Broad Institute Genome Sequencing Center for Infectious Disease"/>
            <person name="Wu L."/>
            <person name="Ma J."/>
        </authorList>
    </citation>
    <scope>NUCLEOTIDE SEQUENCE [LARGE SCALE GENOMIC DNA]</scope>
    <source>
        <strain evidence="5 6">IBRC-M 10256</strain>
    </source>
</reference>
<dbReference type="AlphaFoldDB" id="A0ABD5NQF2"/>
<sequence>MGSELGNFSTRREVLAATGATTLAGVAGCMGGDDGENTIRYAGVTGALVNDLLATFNLSDHMTEEVFEYAGEEYEFEFLDVASTPEVVRSLGSGEADLGLLAYSSLANAIEEDILQGGATVIAPLTYDGPRYADTYCATAGSDITDPADLEGGSLAVNGIGTAIDIAARYVFVQEGVDVDSVQFQEIDFPAMAATLADGTVDAATFVQPFYQQNESDLQVVFDTADAFGDFLKIFVTARDDFLADNAEPVEYMLEDFWTGLQWWADDANSEQRLDIATEVIGLDRAVLEPIIGTDADYYHGEDGLRIDPAWIQAPIDGMQEVGEIEESIDVSEYVDNAYLSEAANVEPSTLG</sequence>
<dbReference type="PANTHER" id="PTHR30024">
    <property type="entry name" value="ALIPHATIC SULFONATES-BINDING PROTEIN-RELATED"/>
    <property type="match status" value="1"/>
</dbReference>
<name>A0ABD5NQF2_9EURY</name>
<evidence type="ECO:0000313" key="5">
    <source>
        <dbReference type="EMBL" id="MFC3958799.1"/>
    </source>
</evidence>
<keyword evidence="6" id="KW-1185">Reference proteome</keyword>
<comment type="similarity">
    <text evidence="2">Belongs to the bacterial solute-binding protein SsuA/TauA family.</text>
</comment>
<dbReference type="GeneID" id="73901734"/>
<comment type="subcellular location">
    <subcellularLocation>
        <location evidence="1">Periplasm</location>
    </subcellularLocation>
</comment>
<evidence type="ECO:0000259" key="4">
    <source>
        <dbReference type="Pfam" id="PF09084"/>
    </source>
</evidence>
<dbReference type="RefSeq" id="WP_256532636.1">
    <property type="nucleotide sequence ID" value="NZ_CP101824.1"/>
</dbReference>
<evidence type="ECO:0000313" key="6">
    <source>
        <dbReference type="Proteomes" id="UP001595846"/>
    </source>
</evidence>
<organism evidence="5 6">
    <name type="scientific">Halovivax cerinus</name>
    <dbReference type="NCBI Taxonomy" id="1487865"/>
    <lineage>
        <taxon>Archaea</taxon>
        <taxon>Methanobacteriati</taxon>
        <taxon>Methanobacteriota</taxon>
        <taxon>Stenosarchaea group</taxon>
        <taxon>Halobacteria</taxon>
        <taxon>Halobacteriales</taxon>
        <taxon>Natrialbaceae</taxon>
        <taxon>Halovivax</taxon>
    </lineage>
</organism>
<dbReference type="Proteomes" id="UP001595846">
    <property type="component" value="Unassembled WGS sequence"/>
</dbReference>